<dbReference type="KEGG" id="dan:6500656"/>
<organism evidence="1 2">
    <name type="scientific">Drosophila ananassae</name>
    <name type="common">Fruit fly</name>
    <dbReference type="NCBI Taxonomy" id="7217"/>
    <lineage>
        <taxon>Eukaryota</taxon>
        <taxon>Metazoa</taxon>
        <taxon>Ecdysozoa</taxon>
        <taxon>Arthropoda</taxon>
        <taxon>Hexapoda</taxon>
        <taxon>Insecta</taxon>
        <taxon>Pterygota</taxon>
        <taxon>Neoptera</taxon>
        <taxon>Endopterygota</taxon>
        <taxon>Diptera</taxon>
        <taxon>Brachycera</taxon>
        <taxon>Muscomorpha</taxon>
        <taxon>Ephydroidea</taxon>
        <taxon>Drosophilidae</taxon>
        <taxon>Drosophila</taxon>
        <taxon>Sophophora</taxon>
    </lineage>
</organism>
<dbReference type="Proteomes" id="UP000007801">
    <property type="component" value="Unassembled WGS sequence"/>
</dbReference>
<keyword evidence="2" id="KW-1185">Reference proteome</keyword>
<dbReference type="EMBL" id="CH902617">
    <property type="protein sequence ID" value="EDV42224.1"/>
    <property type="molecule type" value="Genomic_DNA"/>
</dbReference>
<dbReference type="AlphaFoldDB" id="B3M1W4"/>
<dbReference type="InParanoid" id="B3M1W4"/>
<sequence>MESFRVPEVDMMTVSKNSMLEREFMLKFVPRIGLTNVSYGSMYRVDKFYLDSQEYRDMTRDPYNKMLPPKSFTRYRGKCGIKIDPNLIEMSRPPSAHVDCIPLVYPVEYGHPMDISGGFRLQGRYGRQGATTFRKR</sequence>
<gene>
    <name evidence="1" type="primary">Dana\GF17873</name>
    <name evidence="1" type="synonym">dana_GLEANR_19135</name>
    <name evidence="1" type="ORF">GF17873</name>
</gene>
<evidence type="ECO:0000313" key="1">
    <source>
        <dbReference type="EMBL" id="EDV42224.1"/>
    </source>
</evidence>
<dbReference type="OMA" id="WNVSKSC"/>
<accession>B3M1W4</accession>
<reference evidence="1 2" key="1">
    <citation type="journal article" date="2007" name="Nature">
        <title>Evolution of genes and genomes on the Drosophila phylogeny.</title>
        <authorList>
            <consortium name="Drosophila 12 Genomes Consortium"/>
            <person name="Clark A.G."/>
            <person name="Eisen M.B."/>
            <person name="Smith D.R."/>
            <person name="Bergman C.M."/>
            <person name="Oliver B."/>
            <person name="Markow T.A."/>
            <person name="Kaufman T.C."/>
            <person name="Kellis M."/>
            <person name="Gelbart W."/>
            <person name="Iyer V.N."/>
            <person name="Pollard D.A."/>
            <person name="Sackton T.B."/>
            <person name="Larracuente A.M."/>
            <person name="Singh N.D."/>
            <person name="Abad J.P."/>
            <person name="Abt D.N."/>
            <person name="Adryan B."/>
            <person name="Aguade M."/>
            <person name="Akashi H."/>
            <person name="Anderson W.W."/>
            <person name="Aquadro C.F."/>
            <person name="Ardell D.H."/>
            <person name="Arguello R."/>
            <person name="Artieri C.G."/>
            <person name="Barbash D.A."/>
            <person name="Barker D."/>
            <person name="Barsanti P."/>
            <person name="Batterham P."/>
            <person name="Batzoglou S."/>
            <person name="Begun D."/>
            <person name="Bhutkar A."/>
            <person name="Blanco E."/>
            <person name="Bosak S.A."/>
            <person name="Bradley R.K."/>
            <person name="Brand A.D."/>
            <person name="Brent M.R."/>
            <person name="Brooks A.N."/>
            <person name="Brown R.H."/>
            <person name="Butlin R.K."/>
            <person name="Caggese C."/>
            <person name="Calvi B.R."/>
            <person name="Bernardo de Carvalho A."/>
            <person name="Caspi A."/>
            <person name="Castrezana S."/>
            <person name="Celniker S.E."/>
            <person name="Chang J.L."/>
            <person name="Chapple C."/>
            <person name="Chatterji S."/>
            <person name="Chinwalla A."/>
            <person name="Civetta A."/>
            <person name="Clifton S.W."/>
            <person name="Comeron J.M."/>
            <person name="Costello J.C."/>
            <person name="Coyne J.A."/>
            <person name="Daub J."/>
            <person name="David R.G."/>
            <person name="Delcher A.L."/>
            <person name="Delehaunty K."/>
            <person name="Do C.B."/>
            <person name="Ebling H."/>
            <person name="Edwards K."/>
            <person name="Eickbush T."/>
            <person name="Evans J.D."/>
            <person name="Filipski A."/>
            <person name="Findeiss S."/>
            <person name="Freyhult E."/>
            <person name="Fulton L."/>
            <person name="Fulton R."/>
            <person name="Garcia A.C."/>
            <person name="Gardiner A."/>
            <person name="Garfield D.A."/>
            <person name="Garvin B.E."/>
            <person name="Gibson G."/>
            <person name="Gilbert D."/>
            <person name="Gnerre S."/>
            <person name="Godfrey J."/>
            <person name="Good R."/>
            <person name="Gotea V."/>
            <person name="Gravely B."/>
            <person name="Greenberg A.J."/>
            <person name="Griffiths-Jones S."/>
            <person name="Gross S."/>
            <person name="Guigo R."/>
            <person name="Gustafson E.A."/>
            <person name="Haerty W."/>
            <person name="Hahn M.W."/>
            <person name="Halligan D.L."/>
            <person name="Halpern A.L."/>
            <person name="Halter G.M."/>
            <person name="Han M.V."/>
            <person name="Heger A."/>
            <person name="Hillier L."/>
            <person name="Hinrichs A.S."/>
            <person name="Holmes I."/>
            <person name="Hoskins R.A."/>
            <person name="Hubisz M.J."/>
            <person name="Hultmark D."/>
            <person name="Huntley M.A."/>
            <person name="Jaffe D.B."/>
            <person name="Jagadeeshan S."/>
            <person name="Jeck W.R."/>
            <person name="Johnson J."/>
            <person name="Jones C.D."/>
            <person name="Jordan W.C."/>
            <person name="Karpen G.H."/>
            <person name="Kataoka E."/>
            <person name="Keightley P.D."/>
            <person name="Kheradpour P."/>
            <person name="Kirkness E.F."/>
            <person name="Koerich L.B."/>
            <person name="Kristiansen K."/>
            <person name="Kudrna D."/>
            <person name="Kulathinal R.J."/>
            <person name="Kumar S."/>
            <person name="Kwok R."/>
            <person name="Lander E."/>
            <person name="Langley C.H."/>
            <person name="Lapoint R."/>
            <person name="Lazzaro B.P."/>
            <person name="Lee S.J."/>
            <person name="Levesque L."/>
            <person name="Li R."/>
            <person name="Lin C.F."/>
            <person name="Lin M.F."/>
            <person name="Lindblad-Toh K."/>
            <person name="Llopart A."/>
            <person name="Long M."/>
            <person name="Low L."/>
            <person name="Lozovsky E."/>
            <person name="Lu J."/>
            <person name="Luo M."/>
            <person name="Machado C.A."/>
            <person name="Makalowski W."/>
            <person name="Marzo M."/>
            <person name="Matsuda M."/>
            <person name="Matzkin L."/>
            <person name="McAllister B."/>
            <person name="McBride C.S."/>
            <person name="McKernan B."/>
            <person name="McKernan K."/>
            <person name="Mendez-Lago M."/>
            <person name="Minx P."/>
            <person name="Mollenhauer M.U."/>
            <person name="Montooth K."/>
            <person name="Mount S.M."/>
            <person name="Mu X."/>
            <person name="Myers E."/>
            <person name="Negre B."/>
            <person name="Newfeld S."/>
            <person name="Nielsen R."/>
            <person name="Noor M.A."/>
            <person name="O'Grady P."/>
            <person name="Pachter L."/>
            <person name="Papaceit M."/>
            <person name="Parisi M.J."/>
            <person name="Parisi M."/>
            <person name="Parts L."/>
            <person name="Pedersen J.S."/>
            <person name="Pesole G."/>
            <person name="Phillippy A.M."/>
            <person name="Ponting C.P."/>
            <person name="Pop M."/>
            <person name="Porcelli D."/>
            <person name="Powell J.R."/>
            <person name="Prohaska S."/>
            <person name="Pruitt K."/>
            <person name="Puig M."/>
            <person name="Quesneville H."/>
            <person name="Ram K.R."/>
            <person name="Rand D."/>
            <person name="Rasmussen M.D."/>
            <person name="Reed L.K."/>
            <person name="Reenan R."/>
            <person name="Reily A."/>
            <person name="Remington K.A."/>
            <person name="Rieger T.T."/>
            <person name="Ritchie M.G."/>
            <person name="Robin C."/>
            <person name="Rogers Y.H."/>
            <person name="Rohde C."/>
            <person name="Rozas J."/>
            <person name="Rubenfield M.J."/>
            <person name="Ruiz A."/>
            <person name="Russo S."/>
            <person name="Salzberg S.L."/>
            <person name="Sanchez-Gracia A."/>
            <person name="Saranga D.J."/>
            <person name="Sato H."/>
            <person name="Schaeffer S.W."/>
            <person name="Schatz M.C."/>
            <person name="Schlenke T."/>
            <person name="Schwartz R."/>
            <person name="Segarra C."/>
            <person name="Singh R.S."/>
            <person name="Sirot L."/>
            <person name="Sirota M."/>
            <person name="Sisneros N.B."/>
            <person name="Smith C.D."/>
            <person name="Smith T.F."/>
            <person name="Spieth J."/>
            <person name="Stage D.E."/>
            <person name="Stark A."/>
            <person name="Stephan W."/>
            <person name="Strausberg R.L."/>
            <person name="Strempel S."/>
            <person name="Sturgill D."/>
            <person name="Sutton G."/>
            <person name="Sutton G.G."/>
            <person name="Tao W."/>
            <person name="Teichmann S."/>
            <person name="Tobari Y.N."/>
            <person name="Tomimura Y."/>
            <person name="Tsolas J.M."/>
            <person name="Valente V.L."/>
            <person name="Venter E."/>
            <person name="Venter J.C."/>
            <person name="Vicario S."/>
            <person name="Vieira F.G."/>
            <person name="Vilella A.J."/>
            <person name="Villasante A."/>
            <person name="Walenz B."/>
            <person name="Wang J."/>
            <person name="Wasserman M."/>
            <person name="Watts T."/>
            <person name="Wilson D."/>
            <person name="Wilson R.K."/>
            <person name="Wing R.A."/>
            <person name="Wolfner M.F."/>
            <person name="Wong A."/>
            <person name="Wong G.K."/>
            <person name="Wu C.I."/>
            <person name="Wu G."/>
            <person name="Yamamoto D."/>
            <person name="Yang H.P."/>
            <person name="Yang S.P."/>
            <person name="Yorke J.A."/>
            <person name="Yoshida K."/>
            <person name="Zdobnov E."/>
            <person name="Zhang P."/>
            <person name="Zhang Y."/>
            <person name="Zimin A.V."/>
            <person name="Baldwin J."/>
            <person name="Abdouelleil A."/>
            <person name="Abdulkadir J."/>
            <person name="Abebe A."/>
            <person name="Abera B."/>
            <person name="Abreu J."/>
            <person name="Acer S.C."/>
            <person name="Aftuck L."/>
            <person name="Alexander A."/>
            <person name="An P."/>
            <person name="Anderson E."/>
            <person name="Anderson S."/>
            <person name="Arachi H."/>
            <person name="Azer M."/>
            <person name="Bachantsang P."/>
            <person name="Barry A."/>
            <person name="Bayul T."/>
            <person name="Berlin A."/>
            <person name="Bessette D."/>
            <person name="Bloom T."/>
            <person name="Blye J."/>
            <person name="Boguslavskiy L."/>
            <person name="Bonnet C."/>
            <person name="Boukhgalter B."/>
            <person name="Bourzgui I."/>
            <person name="Brown A."/>
            <person name="Cahill P."/>
            <person name="Channer S."/>
            <person name="Cheshatsang Y."/>
            <person name="Chuda L."/>
            <person name="Citroen M."/>
            <person name="Collymore A."/>
            <person name="Cooke P."/>
            <person name="Costello M."/>
            <person name="D'Aco K."/>
            <person name="Daza R."/>
            <person name="De Haan G."/>
            <person name="DeGray S."/>
            <person name="DeMaso C."/>
            <person name="Dhargay N."/>
            <person name="Dooley K."/>
            <person name="Dooley E."/>
            <person name="Doricent M."/>
            <person name="Dorje P."/>
            <person name="Dorjee K."/>
            <person name="Dupes A."/>
            <person name="Elong R."/>
            <person name="Falk J."/>
            <person name="Farina A."/>
            <person name="Faro S."/>
            <person name="Ferguson D."/>
            <person name="Fisher S."/>
            <person name="Foley C.D."/>
            <person name="Franke A."/>
            <person name="Friedrich D."/>
            <person name="Gadbois L."/>
            <person name="Gearin G."/>
            <person name="Gearin C.R."/>
            <person name="Giannoukos G."/>
            <person name="Goode T."/>
            <person name="Graham J."/>
            <person name="Grandbois E."/>
            <person name="Grewal S."/>
            <person name="Gyaltsen K."/>
            <person name="Hafez N."/>
            <person name="Hagos B."/>
            <person name="Hall J."/>
            <person name="Henson C."/>
            <person name="Hollinger A."/>
            <person name="Honan T."/>
            <person name="Huard M.D."/>
            <person name="Hughes L."/>
            <person name="Hurhula B."/>
            <person name="Husby M.E."/>
            <person name="Kamat A."/>
            <person name="Kanga B."/>
            <person name="Kashin S."/>
            <person name="Khazanovich D."/>
            <person name="Kisner P."/>
            <person name="Lance K."/>
            <person name="Lara M."/>
            <person name="Lee W."/>
            <person name="Lennon N."/>
            <person name="Letendre F."/>
            <person name="LeVine R."/>
            <person name="Lipovsky A."/>
            <person name="Liu X."/>
            <person name="Liu J."/>
            <person name="Liu S."/>
            <person name="Lokyitsang T."/>
            <person name="Lokyitsang Y."/>
            <person name="Lubonja R."/>
            <person name="Lui A."/>
            <person name="MacDonald P."/>
            <person name="Magnisalis V."/>
            <person name="Maru K."/>
            <person name="Matthews C."/>
            <person name="McCusker W."/>
            <person name="McDonough S."/>
            <person name="Mehta T."/>
            <person name="Meldrim J."/>
            <person name="Meneus L."/>
            <person name="Mihai O."/>
            <person name="Mihalev A."/>
            <person name="Mihova T."/>
            <person name="Mittelman R."/>
            <person name="Mlenga V."/>
            <person name="Montmayeur A."/>
            <person name="Mulrain L."/>
            <person name="Navidi A."/>
            <person name="Naylor J."/>
            <person name="Negash T."/>
            <person name="Nguyen T."/>
            <person name="Nguyen N."/>
            <person name="Nicol R."/>
            <person name="Norbu C."/>
            <person name="Norbu N."/>
            <person name="Novod N."/>
            <person name="O'Neill B."/>
            <person name="Osman S."/>
            <person name="Markiewicz E."/>
            <person name="Oyono O.L."/>
            <person name="Patti C."/>
            <person name="Phunkhang P."/>
            <person name="Pierre F."/>
            <person name="Priest M."/>
            <person name="Raghuraman S."/>
            <person name="Rege F."/>
            <person name="Reyes R."/>
            <person name="Rise C."/>
            <person name="Rogov P."/>
            <person name="Ross K."/>
            <person name="Ryan E."/>
            <person name="Settipalli S."/>
            <person name="Shea T."/>
            <person name="Sherpa N."/>
            <person name="Shi L."/>
            <person name="Shih D."/>
            <person name="Sparrow T."/>
            <person name="Spaulding J."/>
            <person name="Stalker J."/>
            <person name="Stange-Thomann N."/>
            <person name="Stavropoulos S."/>
            <person name="Stone C."/>
            <person name="Strader C."/>
            <person name="Tesfaye S."/>
            <person name="Thomson T."/>
            <person name="Thoulutsang Y."/>
            <person name="Thoulutsang D."/>
            <person name="Topham K."/>
            <person name="Topping I."/>
            <person name="Tsamla T."/>
            <person name="Vassiliev H."/>
            <person name="Vo A."/>
            <person name="Wangchuk T."/>
            <person name="Wangdi T."/>
            <person name="Weiand M."/>
            <person name="Wilkinson J."/>
            <person name="Wilson A."/>
            <person name="Yadav S."/>
            <person name="Young G."/>
            <person name="Yu Q."/>
            <person name="Zembek L."/>
            <person name="Zhong D."/>
            <person name="Zimmer A."/>
            <person name="Zwirko Z."/>
            <person name="Jaffe D.B."/>
            <person name="Alvarez P."/>
            <person name="Brockman W."/>
            <person name="Butler J."/>
            <person name="Chin C."/>
            <person name="Gnerre S."/>
            <person name="Grabherr M."/>
            <person name="Kleber M."/>
            <person name="Mauceli E."/>
            <person name="MacCallum I."/>
        </authorList>
    </citation>
    <scope>NUCLEOTIDE SEQUENCE [LARGE SCALE GENOMIC DNA]</scope>
    <source>
        <strain evidence="2">Tucson 14024-0371.13</strain>
    </source>
</reference>
<dbReference type="HOGENOM" id="CLU_1887873_0_0_1"/>
<dbReference type="OrthoDB" id="8181742at2759"/>
<name>B3M1W4_DROAN</name>
<dbReference type="eggNOG" id="ENOG502S9UF">
    <property type="taxonomic scope" value="Eukaryota"/>
</dbReference>
<protein>
    <submittedName>
        <fullName evidence="1">Uncharacterized protein</fullName>
    </submittedName>
</protein>
<dbReference type="GeneID" id="6500656"/>
<proteinExistence type="predicted"/>
<dbReference type="PhylomeDB" id="B3M1W4"/>
<evidence type="ECO:0000313" key="2">
    <source>
        <dbReference type="Proteomes" id="UP000007801"/>
    </source>
</evidence>